<protein>
    <submittedName>
        <fullName evidence="2">Avr9/Cf-9 rapidly elicited protein</fullName>
    </submittedName>
</protein>
<dbReference type="Pfam" id="PF05553">
    <property type="entry name" value="DUF761"/>
    <property type="match status" value="1"/>
</dbReference>
<name>A0A2P5BF49_TREOI</name>
<organism evidence="2 3">
    <name type="scientific">Trema orientale</name>
    <name type="common">Charcoal tree</name>
    <name type="synonym">Celtis orientalis</name>
    <dbReference type="NCBI Taxonomy" id="63057"/>
    <lineage>
        <taxon>Eukaryota</taxon>
        <taxon>Viridiplantae</taxon>
        <taxon>Streptophyta</taxon>
        <taxon>Embryophyta</taxon>
        <taxon>Tracheophyta</taxon>
        <taxon>Spermatophyta</taxon>
        <taxon>Magnoliopsida</taxon>
        <taxon>eudicotyledons</taxon>
        <taxon>Gunneridae</taxon>
        <taxon>Pentapetalae</taxon>
        <taxon>rosids</taxon>
        <taxon>fabids</taxon>
        <taxon>Rosales</taxon>
        <taxon>Cannabaceae</taxon>
        <taxon>Trema</taxon>
    </lineage>
</organism>
<reference evidence="3" key="1">
    <citation type="submission" date="2016-06" db="EMBL/GenBank/DDBJ databases">
        <title>Parallel loss of symbiosis genes in relatives of nitrogen-fixing non-legume Parasponia.</title>
        <authorList>
            <person name="Van Velzen R."/>
            <person name="Holmer R."/>
            <person name="Bu F."/>
            <person name="Rutten L."/>
            <person name="Van Zeijl A."/>
            <person name="Liu W."/>
            <person name="Santuari L."/>
            <person name="Cao Q."/>
            <person name="Sharma T."/>
            <person name="Shen D."/>
            <person name="Roswanjaya Y."/>
            <person name="Wardhani T."/>
            <person name="Kalhor M.S."/>
            <person name="Jansen J."/>
            <person name="Van den Hoogen J."/>
            <person name="Gungor B."/>
            <person name="Hartog M."/>
            <person name="Hontelez J."/>
            <person name="Verver J."/>
            <person name="Yang W.-C."/>
            <person name="Schijlen E."/>
            <person name="Repin R."/>
            <person name="Schilthuizen M."/>
            <person name="Schranz E."/>
            <person name="Heidstra R."/>
            <person name="Miyata K."/>
            <person name="Fedorova E."/>
            <person name="Kohlen W."/>
            <person name="Bisseling T."/>
            <person name="Smit S."/>
            <person name="Geurts R."/>
        </authorList>
    </citation>
    <scope>NUCLEOTIDE SEQUENCE [LARGE SCALE GENOMIC DNA]</scope>
    <source>
        <strain evidence="3">cv. RG33-2</strain>
    </source>
</reference>
<dbReference type="InterPro" id="IPR008480">
    <property type="entry name" value="DUF761_pln"/>
</dbReference>
<accession>A0A2P5BF49</accession>
<evidence type="ECO:0000256" key="1">
    <source>
        <dbReference type="SAM" id="MobiDB-lite"/>
    </source>
</evidence>
<dbReference type="EMBL" id="JXTC01000535">
    <property type="protein sequence ID" value="PON47422.1"/>
    <property type="molecule type" value="Genomic_DNA"/>
</dbReference>
<dbReference type="PANTHER" id="PTHR33265">
    <property type="entry name" value="AVR9/CF-9 RAPIDLY ELICITED PROTEIN-RELATED"/>
    <property type="match status" value="1"/>
</dbReference>
<dbReference type="AlphaFoldDB" id="A0A2P5BF49"/>
<dbReference type="Proteomes" id="UP000237000">
    <property type="component" value="Unassembled WGS sequence"/>
</dbReference>
<feature type="region of interest" description="Disordered" evidence="1">
    <location>
        <begin position="104"/>
        <end position="126"/>
    </location>
</feature>
<sequence length="230" mass="25826">MESSSSSSSSSSSPPLISRKLSNVVRLIMFTIQKGVSTKRKRLMMMMNMIPTDHHNILHVMMERGKVLGKSFNDLMIRHNTALGCSSHDVRMSFVSPREYEFSCSSTPPHRSMHPSRLASSRKKPGRYVNGRGGGRYYNNDNSNCNKHVDVGYYKQYYSSNHDDVVSVISSVKSSLRGGGGGGSTTGGDEEFHVDKAAEEFIERFYRELMLQKWNMAREATASKAEYLFG</sequence>
<comment type="caution">
    <text evidence="2">The sequence shown here is derived from an EMBL/GenBank/DDBJ whole genome shotgun (WGS) entry which is preliminary data.</text>
</comment>
<keyword evidence="3" id="KW-1185">Reference proteome</keyword>
<dbReference type="STRING" id="63057.A0A2P5BF49"/>
<evidence type="ECO:0000313" key="3">
    <source>
        <dbReference type="Proteomes" id="UP000237000"/>
    </source>
</evidence>
<dbReference type="InParanoid" id="A0A2P5BF49"/>
<dbReference type="OrthoDB" id="696337at2759"/>
<evidence type="ECO:0000313" key="2">
    <source>
        <dbReference type="EMBL" id="PON47422.1"/>
    </source>
</evidence>
<dbReference type="PANTHER" id="PTHR33265:SF26">
    <property type="entry name" value="OS06G0554600 PROTEIN"/>
    <property type="match status" value="1"/>
</dbReference>
<gene>
    <name evidence="2" type="ORF">TorRG33x02_323430</name>
</gene>
<proteinExistence type="predicted"/>